<dbReference type="EMBL" id="AAWS01000080">
    <property type="protein sequence ID" value="EAY24160.1"/>
    <property type="molecule type" value="Genomic_DNA"/>
</dbReference>
<keyword evidence="3" id="KW-1185">Reference proteome</keyword>
<dbReference type="AlphaFoldDB" id="A1ZZQ2"/>
<dbReference type="PANTHER" id="PTHR43861:SF1">
    <property type="entry name" value="TRANS-ACONITATE 2-METHYLTRANSFERASE"/>
    <property type="match status" value="1"/>
</dbReference>
<dbReference type="Pfam" id="PF08241">
    <property type="entry name" value="Methyltransf_11"/>
    <property type="match status" value="1"/>
</dbReference>
<dbReference type="eggNOG" id="COG2226">
    <property type="taxonomic scope" value="Bacteria"/>
</dbReference>
<evidence type="ECO:0000313" key="2">
    <source>
        <dbReference type="EMBL" id="EAY24160.1"/>
    </source>
</evidence>
<dbReference type="GO" id="GO:0008757">
    <property type="term" value="F:S-adenosylmethionine-dependent methyltransferase activity"/>
    <property type="evidence" value="ECO:0007669"/>
    <property type="project" value="InterPro"/>
</dbReference>
<reference evidence="2 3" key="1">
    <citation type="submission" date="2007-01" db="EMBL/GenBank/DDBJ databases">
        <authorList>
            <person name="Haygood M."/>
            <person name="Podell S."/>
            <person name="Anderson C."/>
            <person name="Hopkinson B."/>
            <person name="Roe K."/>
            <person name="Barbeau K."/>
            <person name="Gaasterland T."/>
            <person name="Ferriera S."/>
            <person name="Johnson J."/>
            <person name="Kravitz S."/>
            <person name="Beeson K."/>
            <person name="Sutton G."/>
            <person name="Rogers Y.-H."/>
            <person name="Friedman R."/>
            <person name="Frazier M."/>
            <person name="Venter J.C."/>
        </authorList>
    </citation>
    <scope>NUCLEOTIDE SEQUENCE [LARGE SCALE GENOMIC DNA]</scope>
    <source>
        <strain evidence="2 3">ATCC 23134</strain>
    </source>
</reference>
<dbReference type="OrthoDB" id="597202at2"/>
<dbReference type="PANTHER" id="PTHR43861">
    <property type="entry name" value="TRANS-ACONITATE 2-METHYLTRANSFERASE-RELATED"/>
    <property type="match status" value="1"/>
</dbReference>
<gene>
    <name evidence="2" type="ORF">M23134_00975</name>
</gene>
<dbReference type="Proteomes" id="UP000004095">
    <property type="component" value="Unassembled WGS sequence"/>
</dbReference>
<accession>A1ZZQ2</accession>
<dbReference type="InterPro" id="IPR013216">
    <property type="entry name" value="Methyltransf_11"/>
</dbReference>
<dbReference type="RefSeq" id="WP_002705426.1">
    <property type="nucleotide sequence ID" value="NZ_AAWS01000080.1"/>
</dbReference>
<evidence type="ECO:0000259" key="1">
    <source>
        <dbReference type="Pfam" id="PF08241"/>
    </source>
</evidence>
<feature type="domain" description="Methyltransferase type 11" evidence="1">
    <location>
        <begin position="47"/>
        <end position="141"/>
    </location>
</feature>
<proteinExistence type="predicted"/>
<dbReference type="SUPFAM" id="SSF53335">
    <property type="entry name" value="S-adenosyl-L-methionine-dependent methyltransferases"/>
    <property type="match status" value="1"/>
</dbReference>
<organism evidence="2 3">
    <name type="scientific">Microscilla marina ATCC 23134</name>
    <dbReference type="NCBI Taxonomy" id="313606"/>
    <lineage>
        <taxon>Bacteria</taxon>
        <taxon>Pseudomonadati</taxon>
        <taxon>Bacteroidota</taxon>
        <taxon>Cytophagia</taxon>
        <taxon>Cytophagales</taxon>
        <taxon>Microscillaceae</taxon>
        <taxon>Microscilla</taxon>
    </lineage>
</organism>
<evidence type="ECO:0000313" key="3">
    <source>
        <dbReference type="Proteomes" id="UP000004095"/>
    </source>
</evidence>
<name>A1ZZQ2_MICM2</name>
<sequence length="213" mass="24667">MEQQNNEIKDAYNDWAAQYDTNHNHTRDMEGIAMRCTLKDITFNNCLELGCGTGKNTAWLLTQAQHLTAVDLSERMLEKAREKVQSEKVNFVQADITQGWSFVKRPCDLITFSLLLEHIEDISAIFSKAVHVLKPGGYIYIGELHSIKQYMGSKARYETPEGTKELICFTHHTSDFFKLAKLHQLDIVEFEEHFDNDDRKNIPRILTFLLQKK</sequence>
<dbReference type="InterPro" id="IPR029063">
    <property type="entry name" value="SAM-dependent_MTases_sf"/>
</dbReference>
<dbReference type="Gene3D" id="3.40.50.150">
    <property type="entry name" value="Vaccinia Virus protein VP39"/>
    <property type="match status" value="1"/>
</dbReference>
<dbReference type="CDD" id="cd02440">
    <property type="entry name" value="AdoMet_MTases"/>
    <property type="match status" value="1"/>
</dbReference>
<comment type="caution">
    <text evidence="2">The sequence shown here is derived from an EMBL/GenBank/DDBJ whole genome shotgun (WGS) entry which is preliminary data.</text>
</comment>
<protein>
    <submittedName>
        <fullName evidence="2">Nodulation protein S (NodS)</fullName>
    </submittedName>
</protein>